<accession>A0A2J7PIH7</accession>
<name>A0A2J7PIH7_9NEOP</name>
<evidence type="ECO:0000313" key="1">
    <source>
        <dbReference type="EMBL" id="PNF16109.1"/>
    </source>
</evidence>
<keyword evidence="2" id="KW-1185">Reference proteome</keyword>
<reference evidence="1 2" key="1">
    <citation type="submission" date="2017-12" db="EMBL/GenBank/DDBJ databases">
        <title>Hemimetabolous genomes reveal molecular basis of termite eusociality.</title>
        <authorList>
            <person name="Harrison M.C."/>
            <person name="Jongepier E."/>
            <person name="Robertson H.M."/>
            <person name="Arning N."/>
            <person name="Bitard-Feildel T."/>
            <person name="Chao H."/>
            <person name="Childers C.P."/>
            <person name="Dinh H."/>
            <person name="Doddapaneni H."/>
            <person name="Dugan S."/>
            <person name="Gowin J."/>
            <person name="Greiner C."/>
            <person name="Han Y."/>
            <person name="Hu H."/>
            <person name="Hughes D.S.T."/>
            <person name="Huylmans A.-K."/>
            <person name="Kemena C."/>
            <person name="Kremer L.P.M."/>
            <person name="Lee S.L."/>
            <person name="Lopez-Ezquerra A."/>
            <person name="Mallet L."/>
            <person name="Monroy-Kuhn J.M."/>
            <person name="Moser A."/>
            <person name="Murali S.C."/>
            <person name="Muzny D.M."/>
            <person name="Otani S."/>
            <person name="Piulachs M.-D."/>
            <person name="Poelchau M."/>
            <person name="Qu J."/>
            <person name="Schaub F."/>
            <person name="Wada-Katsumata A."/>
            <person name="Worley K.C."/>
            <person name="Xie Q."/>
            <person name="Ylla G."/>
            <person name="Poulsen M."/>
            <person name="Gibbs R.A."/>
            <person name="Schal C."/>
            <person name="Richards S."/>
            <person name="Belles X."/>
            <person name="Korb J."/>
            <person name="Bornberg-Bauer E."/>
        </authorList>
    </citation>
    <scope>NUCLEOTIDE SEQUENCE [LARGE SCALE GENOMIC DNA]</scope>
    <source>
        <tissue evidence="1">Whole body</tissue>
    </source>
</reference>
<dbReference type="AlphaFoldDB" id="A0A2J7PIH7"/>
<proteinExistence type="predicted"/>
<organism evidence="1 2">
    <name type="scientific">Cryptotermes secundus</name>
    <dbReference type="NCBI Taxonomy" id="105785"/>
    <lineage>
        <taxon>Eukaryota</taxon>
        <taxon>Metazoa</taxon>
        <taxon>Ecdysozoa</taxon>
        <taxon>Arthropoda</taxon>
        <taxon>Hexapoda</taxon>
        <taxon>Insecta</taxon>
        <taxon>Pterygota</taxon>
        <taxon>Neoptera</taxon>
        <taxon>Polyneoptera</taxon>
        <taxon>Dictyoptera</taxon>
        <taxon>Blattodea</taxon>
        <taxon>Blattoidea</taxon>
        <taxon>Termitoidae</taxon>
        <taxon>Kalotermitidae</taxon>
        <taxon>Cryptotermitinae</taxon>
        <taxon>Cryptotermes</taxon>
    </lineage>
</organism>
<protein>
    <submittedName>
        <fullName evidence="1">Uncharacterized protein</fullName>
    </submittedName>
</protein>
<dbReference type="InParanoid" id="A0A2J7PIH7"/>
<gene>
    <name evidence="1" type="ORF">B7P43_G03312</name>
</gene>
<sequence>MAGWAKTYSVNKEKQVNSNRRCTSTASKQDTKSDDIMHMCYPPTCKHSKAREAVCWTNKYQSDMATHIKLTFLPVIL</sequence>
<dbReference type="EMBL" id="NEVH01025127">
    <property type="protein sequence ID" value="PNF16109.1"/>
    <property type="molecule type" value="Genomic_DNA"/>
</dbReference>
<comment type="caution">
    <text evidence="1">The sequence shown here is derived from an EMBL/GenBank/DDBJ whole genome shotgun (WGS) entry which is preliminary data.</text>
</comment>
<dbReference type="Proteomes" id="UP000235965">
    <property type="component" value="Unassembled WGS sequence"/>
</dbReference>
<evidence type="ECO:0000313" key="2">
    <source>
        <dbReference type="Proteomes" id="UP000235965"/>
    </source>
</evidence>